<accession>A0A437DC31</accession>
<evidence type="ECO:0000313" key="2">
    <source>
        <dbReference type="EMBL" id="RVE72471.1"/>
    </source>
</evidence>
<reference evidence="2 3" key="1">
    <citation type="submission" date="2018-11" db="EMBL/GenBank/DDBJ databases">
        <authorList>
            <person name="Lopez-Roques C."/>
            <person name="Donnadieu C."/>
            <person name="Bouchez O."/>
            <person name="Klopp C."/>
            <person name="Cabau C."/>
            <person name="Zahm M."/>
        </authorList>
    </citation>
    <scope>NUCLEOTIDE SEQUENCE [LARGE SCALE GENOMIC DNA]</scope>
    <source>
        <strain evidence="2">RS831</strain>
        <tissue evidence="2">Whole body</tissue>
    </source>
</reference>
<feature type="compositionally biased region" description="Pro residues" evidence="1">
    <location>
        <begin position="58"/>
        <end position="73"/>
    </location>
</feature>
<dbReference type="AlphaFoldDB" id="A0A437DC31"/>
<proteinExistence type="predicted"/>
<evidence type="ECO:0000256" key="1">
    <source>
        <dbReference type="SAM" id="MobiDB-lite"/>
    </source>
</evidence>
<keyword evidence="3" id="KW-1185">Reference proteome</keyword>
<protein>
    <submittedName>
        <fullName evidence="2">Uncharacterized protein</fullName>
    </submittedName>
</protein>
<feature type="region of interest" description="Disordered" evidence="1">
    <location>
        <begin position="1"/>
        <end position="143"/>
    </location>
</feature>
<gene>
    <name evidence="2" type="ORF">OJAV_G00042060</name>
</gene>
<dbReference type="Proteomes" id="UP000283210">
    <property type="component" value="Chromosome 5"/>
</dbReference>
<feature type="compositionally biased region" description="Polar residues" evidence="1">
    <location>
        <begin position="75"/>
        <end position="107"/>
    </location>
</feature>
<evidence type="ECO:0000313" key="3">
    <source>
        <dbReference type="Proteomes" id="UP000283210"/>
    </source>
</evidence>
<name>A0A437DC31_ORYJA</name>
<sequence>MGQQGPIPGLHPRPSFESQSNIPPSRFSGPPPPFNFTVNRAPPPPFQVLPPVHFENRLPPPNLFPASRGPPPSQYADQQYNKELSNNSFSTNVDPSPNALRSFSDTQGPRYRGPPPNQFEERRGPPLSGDPEGPQLESRGPICPSLLVGQSDTISIGRKMTVDPFVTAHHCCLPQWMALLVLQFAMEPTAQTTTGKTFGLAIPLK</sequence>
<reference evidence="2 3" key="2">
    <citation type="submission" date="2019-01" db="EMBL/GenBank/DDBJ databases">
        <title>A chromosome length genome reference of the Java medaka (oryzias javanicus).</title>
        <authorList>
            <person name="Herpin A."/>
            <person name="Takehana Y."/>
            <person name="Naruse K."/>
            <person name="Ansai S."/>
            <person name="Kawaguchi M."/>
        </authorList>
    </citation>
    <scope>NUCLEOTIDE SEQUENCE [LARGE SCALE GENOMIC DNA]</scope>
    <source>
        <strain evidence="2">RS831</strain>
        <tissue evidence="2">Whole body</tissue>
    </source>
</reference>
<organism evidence="2 3">
    <name type="scientific">Oryzias javanicus</name>
    <name type="common">Javanese ricefish</name>
    <name type="synonym">Aplocheilus javanicus</name>
    <dbReference type="NCBI Taxonomy" id="123683"/>
    <lineage>
        <taxon>Eukaryota</taxon>
        <taxon>Metazoa</taxon>
        <taxon>Chordata</taxon>
        <taxon>Craniata</taxon>
        <taxon>Vertebrata</taxon>
        <taxon>Euteleostomi</taxon>
        <taxon>Actinopterygii</taxon>
        <taxon>Neopterygii</taxon>
        <taxon>Teleostei</taxon>
        <taxon>Neoteleostei</taxon>
        <taxon>Acanthomorphata</taxon>
        <taxon>Ovalentaria</taxon>
        <taxon>Atherinomorphae</taxon>
        <taxon>Beloniformes</taxon>
        <taxon>Adrianichthyidae</taxon>
        <taxon>Oryziinae</taxon>
        <taxon>Oryzias</taxon>
    </lineage>
</organism>
<dbReference type="EMBL" id="CM012441">
    <property type="protein sequence ID" value="RVE72471.1"/>
    <property type="molecule type" value="Genomic_DNA"/>
</dbReference>